<evidence type="ECO:0000313" key="2">
    <source>
        <dbReference type="Proteomes" id="UP000499080"/>
    </source>
</evidence>
<accession>A0A4Y2IW69</accession>
<organism evidence="1 2">
    <name type="scientific">Araneus ventricosus</name>
    <name type="common">Orbweaver spider</name>
    <name type="synonym">Epeira ventricosa</name>
    <dbReference type="NCBI Taxonomy" id="182803"/>
    <lineage>
        <taxon>Eukaryota</taxon>
        <taxon>Metazoa</taxon>
        <taxon>Ecdysozoa</taxon>
        <taxon>Arthropoda</taxon>
        <taxon>Chelicerata</taxon>
        <taxon>Arachnida</taxon>
        <taxon>Araneae</taxon>
        <taxon>Araneomorphae</taxon>
        <taxon>Entelegynae</taxon>
        <taxon>Araneoidea</taxon>
        <taxon>Araneidae</taxon>
        <taxon>Araneus</taxon>
    </lineage>
</organism>
<proteinExistence type="predicted"/>
<dbReference type="AlphaFoldDB" id="A0A4Y2IW69"/>
<dbReference type="Proteomes" id="UP000499080">
    <property type="component" value="Unassembled WGS sequence"/>
</dbReference>
<sequence length="67" mass="7686">STITKMEATKDMTEVSISICKYAYNFKYVQTFRTDRSAGTDNDTQWWLLDGKNLFNDAASVLDNFFG</sequence>
<name>A0A4Y2IW69_ARAVE</name>
<dbReference type="EMBL" id="BGPR01108208">
    <property type="protein sequence ID" value="GBM82148.1"/>
    <property type="molecule type" value="Genomic_DNA"/>
</dbReference>
<reference evidence="1 2" key="1">
    <citation type="journal article" date="2019" name="Sci. Rep.">
        <title>Orb-weaving spider Araneus ventricosus genome elucidates the spidroin gene catalogue.</title>
        <authorList>
            <person name="Kono N."/>
            <person name="Nakamura H."/>
            <person name="Ohtoshi R."/>
            <person name="Moran D.A.P."/>
            <person name="Shinohara A."/>
            <person name="Yoshida Y."/>
            <person name="Fujiwara M."/>
            <person name="Mori M."/>
            <person name="Tomita M."/>
            <person name="Arakawa K."/>
        </authorList>
    </citation>
    <scope>NUCLEOTIDE SEQUENCE [LARGE SCALE GENOMIC DNA]</scope>
</reference>
<evidence type="ECO:0000313" key="1">
    <source>
        <dbReference type="EMBL" id="GBM82148.1"/>
    </source>
</evidence>
<gene>
    <name evidence="1" type="ORF">AVEN_219212_1</name>
</gene>
<comment type="caution">
    <text evidence="1">The sequence shown here is derived from an EMBL/GenBank/DDBJ whole genome shotgun (WGS) entry which is preliminary data.</text>
</comment>
<feature type="non-terminal residue" evidence="1">
    <location>
        <position position="1"/>
    </location>
</feature>
<keyword evidence="2" id="KW-1185">Reference proteome</keyword>
<protein>
    <submittedName>
        <fullName evidence="1">Uncharacterized protein</fullName>
    </submittedName>
</protein>